<gene>
    <name evidence="5" type="ORF">P8627_13065</name>
</gene>
<evidence type="ECO:0000313" key="5">
    <source>
        <dbReference type="EMBL" id="WGH77955.1"/>
    </source>
</evidence>
<feature type="domain" description="Hedgehog/Intein (Hint)" evidence="4">
    <location>
        <begin position="669"/>
        <end position="806"/>
    </location>
</feature>
<feature type="region of interest" description="Disordered" evidence="3">
    <location>
        <begin position="224"/>
        <end position="243"/>
    </location>
</feature>
<proteinExistence type="predicted"/>
<feature type="compositionally biased region" description="Low complexity" evidence="3">
    <location>
        <begin position="460"/>
        <end position="518"/>
    </location>
</feature>
<dbReference type="InterPro" id="IPR011049">
    <property type="entry name" value="Serralysin-like_metalloprot_C"/>
</dbReference>
<dbReference type="Gene3D" id="2.170.16.10">
    <property type="entry name" value="Hedgehog/Intein (Hint) domain"/>
    <property type="match status" value="1"/>
</dbReference>
<feature type="compositionally biased region" description="Polar residues" evidence="3">
    <location>
        <begin position="128"/>
        <end position="137"/>
    </location>
</feature>
<keyword evidence="2" id="KW-0964">Secreted</keyword>
<sequence length="853" mass="86676">MPTYVLGLYDANPDAILSRNAGDFVTWTGGGATDGSVTVFDNGTGGEELALTDGNRSETARADFDMPGFNGTDVTIQAERFWELRDTITGESIRVVQVNPGGTGAFYTLSSQPLVEGREYEVVQFDGSPQTSQNTQFDYADYNDGTVLGTSGDDVIDRDYEGDPNGDKVDNNDLMTSPTEQGTFNWSDYGNNQNLAAGATQTVAGVDVTITSSLPAGSTFLANYDGNGDGNPDPIYSPPGTGFPTGSSARFFANGNATNTTLTIDFDAVAGGGKSTEVHNVQFVVTDIDSVVNGANNFQDILTIDAFDAQGNPVAVDIQILGNDSVSGNTVTALLNDSDQPNQAAGAILVTISGPVERVVVDYDNGGNTQQAVFFSDINFDVVTSQGNADLIDAGAGNDSVFAGSDDDTVLGGTGNDTIDGDGGDDSLQGQEGDDSILGGDGADTLEGGIGADTLEGEAGNDSLDGGDGPDSLSGGLGQDTLLGGAGADTLDGGAEADTLSGGAGDDLLQGGDGADSLDGGDDNDSLEGGAGADTLNGGAGSDTLLGGGGGDSLSGGDGDDSLDGGNGADTLAGGAGNDTLIVGDADTATGGDGDDLFLIDPTRTGGGNLTVTGGETGETGGDTLDLNGLWVSGGITYTNTDDANGGLSGTALLSDGTTVTFNEIESVICFARGTLIDTPRGARAIETLREGDLVLTRDAGPQPLDWVGARNILADRTQAPVRFAPGTIGNARALRVSPQHRILVSGWRAQLLFGEEEVLVPAKALVDGAGVVQEGTGPVNYFHLLTPHHAVIFAEGAEAETFLPAAWGLEYVADGDRARLFENRPELRADLAAYGPTARPVIKPGLSRLLAA</sequence>
<dbReference type="PANTHER" id="PTHR38340:SF1">
    <property type="entry name" value="S-LAYER PROTEIN"/>
    <property type="match status" value="1"/>
</dbReference>
<evidence type="ECO:0000313" key="6">
    <source>
        <dbReference type="Proteomes" id="UP001243420"/>
    </source>
</evidence>
<name>A0ABY8LCE9_9RHOB</name>
<dbReference type="SUPFAM" id="SSF51294">
    <property type="entry name" value="Hedgehog/intein (Hint) domain"/>
    <property type="match status" value="1"/>
</dbReference>
<evidence type="ECO:0000256" key="2">
    <source>
        <dbReference type="ARBA" id="ARBA00022525"/>
    </source>
</evidence>
<protein>
    <submittedName>
        <fullName evidence="5">Hint domain-containing protein</fullName>
    </submittedName>
</protein>
<accession>A0ABY8LCE9</accession>
<comment type="subcellular location">
    <subcellularLocation>
        <location evidence="1">Secreted</location>
    </subcellularLocation>
</comment>
<dbReference type="Proteomes" id="UP001243420">
    <property type="component" value="Chromosome"/>
</dbReference>
<dbReference type="PANTHER" id="PTHR38340">
    <property type="entry name" value="S-LAYER PROTEIN"/>
    <property type="match status" value="1"/>
</dbReference>
<dbReference type="PROSITE" id="PS00330">
    <property type="entry name" value="HEMOLYSIN_CALCIUM"/>
    <property type="match status" value="6"/>
</dbReference>
<feature type="compositionally biased region" description="Gly residues" evidence="3">
    <location>
        <begin position="538"/>
        <end position="557"/>
    </location>
</feature>
<dbReference type="SUPFAM" id="SSF51120">
    <property type="entry name" value="beta-Roll"/>
    <property type="match status" value="3"/>
</dbReference>
<feature type="compositionally biased region" description="Basic and acidic residues" evidence="3">
    <location>
        <begin position="155"/>
        <end position="171"/>
    </location>
</feature>
<dbReference type="RefSeq" id="WP_279964582.1">
    <property type="nucleotide sequence ID" value="NZ_CP122537.1"/>
</dbReference>
<dbReference type="PROSITE" id="PS50817">
    <property type="entry name" value="INTEIN_N_TER"/>
    <property type="match status" value="1"/>
</dbReference>
<dbReference type="InterPro" id="IPR001343">
    <property type="entry name" value="Hemolysn_Ca-bd"/>
</dbReference>
<dbReference type="Pfam" id="PF00353">
    <property type="entry name" value="HemolysinCabind"/>
    <property type="match status" value="5"/>
</dbReference>
<dbReference type="PRINTS" id="PR00313">
    <property type="entry name" value="CABNDNGRPT"/>
</dbReference>
<evidence type="ECO:0000256" key="3">
    <source>
        <dbReference type="SAM" id="MobiDB-lite"/>
    </source>
</evidence>
<evidence type="ECO:0000256" key="1">
    <source>
        <dbReference type="ARBA" id="ARBA00004613"/>
    </source>
</evidence>
<dbReference type="Gene3D" id="2.150.10.10">
    <property type="entry name" value="Serralysin-like metalloprotease, C-terminal"/>
    <property type="match status" value="4"/>
</dbReference>
<feature type="region of interest" description="Disordered" evidence="3">
    <location>
        <begin position="403"/>
        <end position="577"/>
    </location>
</feature>
<dbReference type="InterPro" id="IPR018511">
    <property type="entry name" value="Hemolysin-typ_Ca-bd_CS"/>
</dbReference>
<evidence type="ECO:0000259" key="4">
    <source>
        <dbReference type="Pfam" id="PF13403"/>
    </source>
</evidence>
<reference evidence="5 6" key="1">
    <citation type="submission" date="2023-04" db="EMBL/GenBank/DDBJ databases">
        <title>Jannaschia ovalis sp. nov., a marine bacterium isolated from sea tidal flat.</title>
        <authorList>
            <person name="Kwon D.Y."/>
            <person name="Kim J.-J."/>
        </authorList>
    </citation>
    <scope>NUCLEOTIDE SEQUENCE [LARGE SCALE GENOMIC DNA]</scope>
    <source>
        <strain evidence="5 6">GRR-S6-38</strain>
    </source>
</reference>
<keyword evidence="6" id="KW-1185">Reference proteome</keyword>
<dbReference type="InterPro" id="IPR050557">
    <property type="entry name" value="RTX_toxin/Mannuronan_C5-epim"/>
</dbReference>
<feature type="region of interest" description="Disordered" evidence="3">
    <location>
        <begin position="128"/>
        <end position="181"/>
    </location>
</feature>
<dbReference type="EMBL" id="CP122537">
    <property type="protein sequence ID" value="WGH77955.1"/>
    <property type="molecule type" value="Genomic_DNA"/>
</dbReference>
<dbReference type="InterPro" id="IPR028992">
    <property type="entry name" value="Hedgehog/Intein_dom"/>
</dbReference>
<dbReference type="Pfam" id="PF13403">
    <property type="entry name" value="Hint_2"/>
    <property type="match status" value="1"/>
</dbReference>
<dbReference type="InterPro" id="IPR006141">
    <property type="entry name" value="Intein_N"/>
</dbReference>
<organism evidence="5 6">
    <name type="scientific">Jannaschia ovalis</name>
    <dbReference type="NCBI Taxonomy" id="3038773"/>
    <lineage>
        <taxon>Bacteria</taxon>
        <taxon>Pseudomonadati</taxon>
        <taxon>Pseudomonadota</taxon>
        <taxon>Alphaproteobacteria</taxon>
        <taxon>Rhodobacterales</taxon>
        <taxon>Roseobacteraceae</taxon>
        <taxon>Jannaschia</taxon>
    </lineage>
</organism>
<dbReference type="InterPro" id="IPR036844">
    <property type="entry name" value="Hint_dom_sf"/>
</dbReference>